<keyword evidence="2" id="KW-1185">Reference proteome</keyword>
<dbReference type="InterPro" id="IPR026950">
    <property type="entry name" value="Caps_assemb_Wzi"/>
</dbReference>
<dbReference type="EMBL" id="JANDBC010000001">
    <property type="protein sequence ID" value="MCP9290169.1"/>
    <property type="molecule type" value="Genomic_DNA"/>
</dbReference>
<reference evidence="1" key="1">
    <citation type="submission" date="2022-06" db="EMBL/GenBank/DDBJ databases">
        <title>Gracilimonas sp. CAU 1638 isolated from sea sediment.</title>
        <authorList>
            <person name="Kim W."/>
        </authorList>
    </citation>
    <scope>NUCLEOTIDE SEQUENCE</scope>
    <source>
        <strain evidence="1">CAU 1638</strain>
    </source>
</reference>
<gene>
    <name evidence="1" type="ORF">NM125_01085</name>
</gene>
<dbReference type="Gene3D" id="2.40.160.130">
    <property type="entry name" value="Capsule assembly protein Wzi"/>
    <property type="match status" value="1"/>
</dbReference>
<sequence>MLNRLKGALLTTCISLLVVGVYAQDGRVLTLSDYTYEYIQRLQHRGKMLDLDPTVLPYSYGQVKQSISRINEDRLSENEKAWLELIKERVELNEADDNEIGGEFSASPVISDTERLDAVDPLNQDLYIYPAATVTGYMEKGDFAGQLSFRHDYYYDQDPDGFDAAKRLFIRAEDSYIGYQKSGVKIMLGRYNHHWGKYGEASSIMSTNARSFDNLTFSLSGKYFSFQSILGELNDISGDSVFVERTTFDEDANNRFISMHRLNFHPSPKFRISFFEAILYSGHNTGLSLKYSNPLLTHVFVSDNIPWDETNNLMFGGMIWTQFSNFTLNGQLLIDDFQHTEDKGEPFTFTFLSSLNYALKNTSADLNLEFEAVAYQTYNTDLAEGRYLYMNRGIGTPTNDYIKIKVYPEFFLDRYRRGLMVAPYLTYYSKGEQVINQDYKKENPDGSVIDIILTGQVENTVRAGLHVLYQPSSMFWFELDTGYNHIANYNNVSGITRSRLVTIFKAGVRFGLYGSN</sequence>
<evidence type="ECO:0000313" key="2">
    <source>
        <dbReference type="Proteomes" id="UP001139125"/>
    </source>
</evidence>
<dbReference type="InterPro" id="IPR038636">
    <property type="entry name" value="Wzi_sf"/>
</dbReference>
<dbReference type="Proteomes" id="UP001139125">
    <property type="component" value="Unassembled WGS sequence"/>
</dbReference>
<dbReference type="Pfam" id="PF14052">
    <property type="entry name" value="Caps_assemb_Wzi"/>
    <property type="match status" value="1"/>
</dbReference>
<accession>A0A9X2L0Y9</accession>
<proteinExistence type="predicted"/>
<comment type="caution">
    <text evidence="1">The sequence shown here is derived from an EMBL/GenBank/DDBJ whole genome shotgun (WGS) entry which is preliminary data.</text>
</comment>
<organism evidence="1 2">
    <name type="scientific">Gracilimonas sediminicola</name>
    <dbReference type="NCBI Taxonomy" id="2952158"/>
    <lineage>
        <taxon>Bacteria</taxon>
        <taxon>Pseudomonadati</taxon>
        <taxon>Balneolota</taxon>
        <taxon>Balneolia</taxon>
        <taxon>Balneolales</taxon>
        <taxon>Balneolaceae</taxon>
        <taxon>Gracilimonas</taxon>
    </lineage>
</organism>
<dbReference type="AlphaFoldDB" id="A0A9X2L0Y9"/>
<dbReference type="RefSeq" id="WP_255132005.1">
    <property type="nucleotide sequence ID" value="NZ_JANDBC010000001.1"/>
</dbReference>
<name>A0A9X2L0Y9_9BACT</name>
<evidence type="ECO:0000313" key="1">
    <source>
        <dbReference type="EMBL" id="MCP9290169.1"/>
    </source>
</evidence>
<protein>
    <submittedName>
        <fullName evidence="1">Capsule assembly Wzi family protein</fullName>
    </submittedName>
</protein>